<evidence type="ECO:0000256" key="4">
    <source>
        <dbReference type="SAM" id="MobiDB-lite"/>
    </source>
</evidence>
<dbReference type="EMBL" id="JAMYWD010000002">
    <property type="protein sequence ID" value="KAJ4979992.1"/>
    <property type="molecule type" value="Genomic_DNA"/>
</dbReference>
<dbReference type="PANTHER" id="PTHR32054:SF4">
    <property type="entry name" value="OS07G0677900 PROTEIN"/>
    <property type="match status" value="1"/>
</dbReference>
<dbReference type="Pfam" id="PF05701">
    <property type="entry name" value="WEMBL"/>
    <property type="match status" value="2"/>
</dbReference>
<feature type="region of interest" description="Disordered" evidence="4">
    <location>
        <begin position="1"/>
        <end position="44"/>
    </location>
</feature>
<dbReference type="Gene3D" id="1.10.287.1490">
    <property type="match status" value="1"/>
</dbReference>
<evidence type="ECO:0000313" key="5">
    <source>
        <dbReference type="EMBL" id="KAJ4979992.1"/>
    </source>
</evidence>
<evidence type="ECO:0008006" key="7">
    <source>
        <dbReference type="Google" id="ProtNLM"/>
    </source>
</evidence>
<dbReference type="GO" id="GO:0009904">
    <property type="term" value="P:chloroplast accumulation movement"/>
    <property type="evidence" value="ECO:0007669"/>
    <property type="project" value="TreeGrafter"/>
</dbReference>
<keyword evidence="6" id="KW-1185">Reference proteome</keyword>
<dbReference type="PANTHER" id="PTHR32054">
    <property type="entry name" value="HEAVY CHAIN, PUTATIVE, EXPRESSED-RELATED-RELATED"/>
    <property type="match status" value="1"/>
</dbReference>
<name>A0A9Q0R1Y1_9MAGN</name>
<accession>A0A9Q0R1Y1</accession>
<feature type="region of interest" description="Disordered" evidence="4">
    <location>
        <begin position="538"/>
        <end position="558"/>
    </location>
</feature>
<evidence type="ECO:0000256" key="1">
    <source>
        <dbReference type="ARBA" id="ARBA00005485"/>
    </source>
</evidence>
<dbReference type="GO" id="GO:0005829">
    <property type="term" value="C:cytosol"/>
    <property type="evidence" value="ECO:0007669"/>
    <property type="project" value="TreeGrafter"/>
</dbReference>
<dbReference type="AlphaFoldDB" id="A0A9Q0R1Y1"/>
<organism evidence="5 6">
    <name type="scientific">Protea cynaroides</name>
    <dbReference type="NCBI Taxonomy" id="273540"/>
    <lineage>
        <taxon>Eukaryota</taxon>
        <taxon>Viridiplantae</taxon>
        <taxon>Streptophyta</taxon>
        <taxon>Embryophyta</taxon>
        <taxon>Tracheophyta</taxon>
        <taxon>Spermatophyta</taxon>
        <taxon>Magnoliopsida</taxon>
        <taxon>Proteales</taxon>
        <taxon>Proteaceae</taxon>
        <taxon>Protea</taxon>
    </lineage>
</organism>
<feature type="coiled-coil region" evidence="3">
    <location>
        <begin position="393"/>
        <end position="427"/>
    </location>
</feature>
<reference evidence="5" key="1">
    <citation type="journal article" date="2023" name="Plant J.">
        <title>The genome of the king protea, Protea cynaroides.</title>
        <authorList>
            <person name="Chang J."/>
            <person name="Duong T.A."/>
            <person name="Schoeman C."/>
            <person name="Ma X."/>
            <person name="Roodt D."/>
            <person name="Barker N."/>
            <person name="Li Z."/>
            <person name="Van de Peer Y."/>
            <person name="Mizrachi E."/>
        </authorList>
    </citation>
    <scope>NUCLEOTIDE SEQUENCE</scope>
    <source>
        <tissue evidence="5">Young leaves</tissue>
    </source>
</reference>
<evidence type="ECO:0000313" key="6">
    <source>
        <dbReference type="Proteomes" id="UP001141806"/>
    </source>
</evidence>
<sequence length="589" mass="65728">MAGTQDSGPETASDRAETLEPGSNVGSGTRGTPALENAGEKNSFRAVIDTSPPFESVKEAVNHFGGSGVWRPHHKVMEAEHDLEEIDMAKVEERAAHLEKDLIMKERETLDVLKELEATKRVVEDLKLQLQKEATEGTASVQIDSDKTKTTPPVEEREKHVSAITFDTDQNSAVGLSLCPTSSPGLILMELKQAKLNLNRTTNDIAEIRASVESLNKKLEKERLSLEKTRERLTSNSFRISSLEEELNQTKLKLQLAKDAEIKGVSENPTDISKELQQLSLEAEQFKKMAEAAKSEVMRAMSEIEQTKTSIRTAEIRWIAAKKMEEAARASEAVALAEMKALSNNDSSSISGVSLQKSELITLSIEEYSSLMQKKREAEERSKRRVIDAMHQIDDANISKMEIIKKVEEATEEVRKSKRVLEKALNRVEAANKGKLAVEDALRKWRSEHGQKRRSVHNSTKFKNSCSSVHRRDSRLLDVNGLNLVTDGSKSVLKPTLSIGQILSRKLLLREELEMGKAEVSPEKPKVSLGQMLGKRNGILSPPQMTEKEGCGHKQFSAKRKKSGFARFSLLLTKKSKKKKQRNSYPEVI</sequence>
<dbReference type="Proteomes" id="UP001141806">
    <property type="component" value="Unassembled WGS sequence"/>
</dbReference>
<feature type="coiled-coil region" evidence="3">
    <location>
        <begin position="191"/>
        <end position="310"/>
    </location>
</feature>
<feature type="region of interest" description="Disordered" evidence="4">
    <location>
        <begin position="134"/>
        <end position="157"/>
    </location>
</feature>
<protein>
    <recommendedName>
        <fullName evidence="7">WEB family protein</fullName>
    </recommendedName>
</protein>
<feature type="compositionally biased region" description="Basic and acidic residues" evidence="4">
    <location>
        <begin position="144"/>
        <end position="157"/>
    </location>
</feature>
<dbReference type="InterPro" id="IPR008545">
    <property type="entry name" value="Web"/>
</dbReference>
<dbReference type="OrthoDB" id="649232at2759"/>
<comment type="similarity">
    <text evidence="1">Belongs to the WEB family.</text>
</comment>
<evidence type="ECO:0000256" key="3">
    <source>
        <dbReference type="SAM" id="Coils"/>
    </source>
</evidence>
<gene>
    <name evidence="5" type="ORF">NE237_010772</name>
</gene>
<feature type="compositionally biased region" description="Polar residues" evidence="4">
    <location>
        <begin position="1"/>
        <end position="10"/>
    </location>
</feature>
<proteinExistence type="inferred from homology"/>
<comment type="caution">
    <text evidence="5">The sequence shown here is derived from an EMBL/GenBank/DDBJ whole genome shotgun (WGS) entry which is preliminary data.</text>
</comment>
<dbReference type="GO" id="GO:0009903">
    <property type="term" value="P:chloroplast avoidance movement"/>
    <property type="evidence" value="ECO:0007669"/>
    <property type="project" value="TreeGrafter"/>
</dbReference>
<evidence type="ECO:0000256" key="2">
    <source>
        <dbReference type="ARBA" id="ARBA00023054"/>
    </source>
</evidence>
<keyword evidence="2 3" id="KW-0175">Coiled coil</keyword>